<dbReference type="EMBL" id="VSRR010025051">
    <property type="protein sequence ID" value="MPC66639.1"/>
    <property type="molecule type" value="Genomic_DNA"/>
</dbReference>
<reference evidence="1 2" key="1">
    <citation type="submission" date="2019-05" db="EMBL/GenBank/DDBJ databases">
        <title>Another draft genome of Portunus trituberculatus and its Hox gene families provides insights of decapod evolution.</title>
        <authorList>
            <person name="Jeong J.-H."/>
            <person name="Song I."/>
            <person name="Kim S."/>
            <person name="Choi T."/>
            <person name="Kim D."/>
            <person name="Ryu S."/>
            <person name="Kim W."/>
        </authorList>
    </citation>
    <scope>NUCLEOTIDE SEQUENCE [LARGE SCALE GENOMIC DNA]</scope>
    <source>
        <tissue evidence="1">Muscle</tissue>
    </source>
</reference>
<protein>
    <submittedName>
        <fullName evidence="1">Uncharacterized protein</fullName>
    </submittedName>
</protein>
<organism evidence="1 2">
    <name type="scientific">Portunus trituberculatus</name>
    <name type="common">Swimming crab</name>
    <name type="synonym">Neptunus trituberculatus</name>
    <dbReference type="NCBI Taxonomy" id="210409"/>
    <lineage>
        <taxon>Eukaryota</taxon>
        <taxon>Metazoa</taxon>
        <taxon>Ecdysozoa</taxon>
        <taxon>Arthropoda</taxon>
        <taxon>Crustacea</taxon>
        <taxon>Multicrustacea</taxon>
        <taxon>Malacostraca</taxon>
        <taxon>Eumalacostraca</taxon>
        <taxon>Eucarida</taxon>
        <taxon>Decapoda</taxon>
        <taxon>Pleocyemata</taxon>
        <taxon>Brachyura</taxon>
        <taxon>Eubrachyura</taxon>
        <taxon>Portunoidea</taxon>
        <taxon>Portunidae</taxon>
        <taxon>Portuninae</taxon>
        <taxon>Portunus</taxon>
    </lineage>
</organism>
<sequence>MVQKLLSRVFFNPSVLGSIFTTSFGYDSKILLTSGRIYGGQKINGHSFHFY</sequence>
<dbReference type="AlphaFoldDB" id="A0A5B7HA08"/>
<keyword evidence="2" id="KW-1185">Reference proteome</keyword>
<accession>A0A5B7HA08</accession>
<gene>
    <name evidence="1" type="ORF">E2C01_060789</name>
</gene>
<name>A0A5B7HA08_PORTR</name>
<comment type="caution">
    <text evidence="1">The sequence shown here is derived from an EMBL/GenBank/DDBJ whole genome shotgun (WGS) entry which is preliminary data.</text>
</comment>
<proteinExistence type="predicted"/>
<dbReference type="Proteomes" id="UP000324222">
    <property type="component" value="Unassembled WGS sequence"/>
</dbReference>
<evidence type="ECO:0000313" key="2">
    <source>
        <dbReference type="Proteomes" id="UP000324222"/>
    </source>
</evidence>
<evidence type="ECO:0000313" key="1">
    <source>
        <dbReference type="EMBL" id="MPC66639.1"/>
    </source>
</evidence>